<dbReference type="Proteomes" id="UP001633002">
    <property type="component" value="Unassembled WGS sequence"/>
</dbReference>
<feature type="compositionally biased region" description="Basic and acidic residues" evidence="8">
    <location>
        <begin position="239"/>
        <end position="249"/>
    </location>
</feature>
<dbReference type="InterPro" id="IPR045249">
    <property type="entry name" value="HARBI1-like"/>
</dbReference>
<evidence type="ECO:0000256" key="1">
    <source>
        <dbReference type="ARBA" id="ARBA00001968"/>
    </source>
</evidence>
<dbReference type="InterPro" id="IPR044822">
    <property type="entry name" value="Myb_DNA-bind_4"/>
</dbReference>
<dbReference type="Pfam" id="PF13359">
    <property type="entry name" value="DDE_Tnp_4"/>
    <property type="match status" value="1"/>
</dbReference>
<evidence type="ECO:0000256" key="4">
    <source>
        <dbReference type="ARBA" id="ARBA00022722"/>
    </source>
</evidence>
<evidence type="ECO:0000259" key="10">
    <source>
        <dbReference type="Pfam" id="PF13837"/>
    </source>
</evidence>
<dbReference type="EMBL" id="JBJQOH010000006">
    <property type="protein sequence ID" value="KAL3682129.1"/>
    <property type="molecule type" value="Genomic_DNA"/>
</dbReference>
<evidence type="ECO:0000259" key="9">
    <source>
        <dbReference type="Pfam" id="PF13359"/>
    </source>
</evidence>
<proteinExistence type="inferred from homology"/>
<dbReference type="PANTHER" id="PTHR22930">
    <property type="match status" value="1"/>
</dbReference>
<evidence type="ECO:0000256" key="7">
    <source>
        <dbReference type="ARBA" id="ARBA00023242"/>
    </source>
</evidence>
<keyword evidence="4" id="KW-0540">Nuclease</keyword>
<evidence type="ECO:0000313" key="12">
    <source>
        <dbReference type="Proteomes" id="UP001633002"/>
    </source>
</evidence>
<evidence type="ECO:0000313" key="11">
    <source>
        <dbReference type="EMBL" id="KAL3682129.1"/>
    </source>
</evidence>
<dbReference type="Pfam" id="PF13837">
    <property type="entry name" value="Myb_DNA-bind_4"/>
    <property type="match status" value="1"/>
</dbReference>
<keyword evidence="5" id="KW-0479">Metal-binding</keyword>
<feature type="region of interest" description="Disordered" evidence="8">
    <location>
        <begin position="229"/>
        <end position="260"/>
    </location>
</feature>
<dbReference type="InterPro" id="IPR027806">
    <property type="entry name" value="HARBI1_dom"/>
</dbReference>
<organism evidence="11 12">
    <name type="scientific">Riccia sorocarpa</name>
    <dbReference type="NCBI Taxonomy" id="122646"/>
    <lineage>
        <taxon>Eukaryota</taxon>
        <taxon>Viridiplantae</taxon>
        <taxon>Streptophyta</taxon>
        <taxon>Embryophyta</taxon>
        <taxon>Marchantiophyta</taxon>
        <taxon>Marchantiopsida</taxon>
        <taxon>Marchantiidae</taxon>
        <taxon>Marchantiales</taxon>
        <taxon>Ricciaceae</taxon>
        <taxon>Riccia</taxon>
    </lineage>
</organism>
<evidence type="ECO:0000256" key="2">
    <source>
        <dbReference type="ARBA" id="ARBA00004123"/>
    </source>
</evidence>
<name>A0ABD3GYC5_9MARC</name>
<evidence type="ECO:0008006" key="13">
    <source>
        <dbReference type="Google" id="ProtNLM"/>
    </source>
</evidence>
<comment type="cofactor">
    <cofactor evidence="1">
        <name>a divalent metal cation</name>
        <dbReference type="ChEBI" id="CHEBI:60240"/>
    </cofactor>
</comment>
<accession>A0ABD3GYC5</accession>
<comment type="subcellular location">
    <subcellularLocation>
        <location evidence="2">Nucleus</location>
    </subcellularLocation>
</comment>
<evidence type="ECO:0000256" key="5">
    <source>
        <dbReference type="ARBA" id="ARBA00022723"/>
    </source>
</evidence>
<reference evidence="11 12" key="1">
    <citation type="submission" date="2024-09" db="EMBL/GenBank/DDBJ databases">
        <title>Chromosome-scale assembly of Riccia sorocarpa.</title>
        <authorList>
            <person name="Paukszto L."/>
        </authorList>
    </citation>
    <scope>NUCLEOTIDE SEQUENCE [LARGE SCALE GENOMIC DNA]</scope>
    <source>
        <strain evidence="11">LP-2024</strain>
        <tissue evidence="11">Aerial parts of the thallus</tissue>
    </source>
</reference>
<dbReference type="GO" id="GO:0004518">
    <property type="term" value="F:nuclease activity"/>
    <property type="evidence" value="ECO:0007669"/>
    <property type="project" value="UniProtKB-KW"/>
</dbReference>
<evidence type="ECO:0000256" key="3">
    <source>
        <dbReference type="ARBA" id="ARBA00006958"/>
    </source>
</evidence>
<dbReference type="GO" id="GO:0046872">
    <property type="term" value="F:metal ion binding"/>
    <property type="evidence" value="ECO:0007669"/>
    <property type="project" value="UniProtKB-KW"/>
</dbReference>
<dbReference type="AlphaFoldDB" id="A0ABD3GYC5"/>
<feature type="domain" description="DDE Tnp4" evidence="9">
    <location>
        <begin position="476"/>
        <end position="641"/>
    </location>
</feature>
<dbReference type="PANTHER" id="PTHR22930:SF287">
    <property type="entry name" value="NUCLEASE HARBI1 ISOFORM X1"/>
    <property type="match status" value="1"/>
</dbReference>
<evidence type="ECO:0000256" key="6">
    <source>
        <dbReference type="ARBA" id="ARBA00022801"/>
    </source>
</evidence>
<protein>
    <recommendedName>
        <fullName evidence="13">DDE Tnp4 domain-containing protein</fullName>
    </recommendedName>
</protein>
<dbReference type="GO" id="GO:0016787">
    <property type="term" value="F:hydrolase activity"/>
    <property type="evidence" value="ECO:0007669"/>
    <property type="project" value="UniProtKB-KW"/>
</dbReference>
<keyword evidence="7" id="KW-0539">Nucleus</keyword>
<comment type="similarity">
    <text evidence="3">Belongs to the HARBI1 family.</text>
</comment>
<keyword evidence="12" id="KW-1185">Reference proteome</keyword>
<sequence length="699" mass="79103">MEAARAVGEHIQERDFFPVSPSDPIRTNFHVGGSSSHGGSIEAQVPRQVLDFTKTLVPSSQDPIQESNQTPFEGVADQSVGVEEVQAPARRRRQATTGNARSKPPARDAVKARFYWHEAAVMTLIDAKKEEQDEEDGRTGRENMLTADQKYKLIEEKLGRKRIFVPAGKIQGKWEKLATEYRKIRDFGRSSGVSPYWSMDSAQREAAKLPGNFSEQVFYAMDSFLGSRPAPESYTSASERNDDTIESARHNSGKRKKDVSKSANAIVTAMSSFSDSFVAVEEKREEREARKHKTLVETEERHFKWLVESEEKKEATKNARGKELATSVMAAFSMQQGSWWVRERSLIWHDYFLMHALEDFRWRSCVAVPREVFKWMVDLLSPHLKRQNTHWRRPVPVDVKLAASLHKLVSGSSYFLCSDRFGIGSSTLQEQMPAVIDAIIDVLGPLFLKWPDREEANRISDSFFRRCGLPNIAGAIDGSHIKIKNPRRTHARDYFNRKQDKSIVLQAICDPDSAFLDISCGAPGSVHDSRCLSLSSFFRRVESGAVLVEPTVTINNSVQVRPYLLGDQGYAMHRWLMIPYSITGTSTPAQQLYNKKHVQGRLCIERSFGLLKARFRILENGITSSLQWAGKIVHATCILHNIIVKNRLGHEDVASVLESTLRRERAANARRMRVQLQGDRMDSGHEIRDALVSYLAARN</sequence>
<feature type="region of interest" description="Disordered" evidence="8">
    <location>
        <begin position="79"/>
        <end position="109"/>
    </location>
</feature>
<keyword evidence="6" id="KW-0378">Hydrolase</keyword>
<feature type="domain" description="Myb/SANT-like DNA-binding" evidence="10">
    <location>
        <begin position="114"/>
        <end position="199"/>
    </location>
</feature>
<comment type="caution">
    <text evidence="11">The sequence shown here is derived from an EMBL/GenBank/DDBJ whole genome shotgun (WGS) entry which is preliminary data.</text>
</comment>
<gene>
    <name evidence="11" type="ORF">R1sor_000151</name>
</gene>
<evidence type="ECO:0000256" key="8">
    <source>
        <dbReference type="SAM" id="MobiDB-lite"/>
    </source>
</evidence>
<dbReference type="GO" id="GO:0005634">
    <property type="term" value="C:nucleus"/>
    <property type="evidence" value="ECO:0007669"/>
    <property type="project" value="UniProtKB-SubCell"/>
</dbReference>